<accession>A0AAD9DCQ8</accession>
<dbReference type="AlphaFoldDB" id="A0AAD9DCQ8"/>
<name>A0AAD9DCQ8_9STRA</name>
<reference evidence="2" key="1">
    <citation type="submission" date="2023-06" db="EMBL/GenBank/DDBJ databases">
        <title>Survivors Of The Sea: Transcriptome response of Skeletonema marinoi to long-term dormancy.</title>
        <authorList>
            <person name="Pinder M.I.M."/>
            <person name="Kourtchenko O."/>
            <person name="Robertson E.K."/>
            <person name="Larsson T."/>
            <person name="Maumus F."/>
            <person name="Osuna-Cruz C.M."/>
            <person name="Vancaester E."/>
            <person name="Stenow R."/>
            <person name="Vandepoele K."/>
            <person name="Ploug H."/>
            <person name="Bruchert V."/>
            <person name="Godhe A."/>
            <person name="Topel M."/>
        </authorList>
    </citation>
    <scope>NUCLEOTIDE SEQUENCE</scope>
    <source>
        <strain evidence="2">R05AC</strain>
    </source>
</reference>
<protein>
    <recommendedName>
        <fullName evidence="1">Chitin-binding type-2 domain-containing protein</fullName>
    </recommendedName>
</protein>
<dbReference type="EMBL" id="JATAAI010000014">
    <property type="protein sequence ID" value="KAK1741149.1"/>
    <property type="molecule type" value="Genomic_DNA"/>
</dbReference>
<sequence length="285" mass="31326">CWLAVAVARWTKYVEESDPAATNHNHAWGVRAGGASARAYLRSCIAKYLHTKQQQDDILHSTLPPSPSRYDALFSNADYNPDFQPNPNGNNATLLDVVGDVICSALGTGTGQQGLPDCSGFAVCESGFVMEMVQCEEGSMYDESTESCSVDKTECDPADDEPTGKFYPNWSSKKCDEKTSSNGLGVHYGYYDSRIACCSHNFISSIDQLESCIGTTLEELYGESEEFPEGTGYVPEWGSSSSCVLHTVDGDSEAWMKDTMKSKRYECCFEYVSWDLLTCMSDASR</sequence>
<dbReference type="GO" id="GO:0005576">
    <property type="term" value="C:extracellular region"/>
    <property type="evidence" value="ECO:0007669"/>
    <property type="project" value="InterPro"/>
</dbReference>
<evidence type="ECO:0000259" key="1">
    <source>
        <dbReference type="PROSITE" id="PS50940"/>
    </source>
</evidence>
<dbReference type="InterPro" id="IPR036508">
    <property type="entry name" value="Chitin-bd_dom_sf"/>
</dbReference>
<keyword evidence="3" id="KW-1185">Reference proteome</keyword>
<dbReference type="GO" id="GO:0008061">
    <property type="term" value="F:chitin binding"/>
    <property type="evidence" value="ECO:0007669"/>
    <property type="project" value="InterPro"/>
</dbReference>
<dbReference type="Pfam" id="PF01607">
    <property type="entry name" value="CBM_14"/>
    <property type="match status" value="1"/>
</dbReference>
<comment type="caution">
    <text evidence="2">The sequence shown here is derived from an EMBL/GenBank/DDBJ whole genome shotgun (WGS) entry which is preliminary data.</text>
</comment>
<dbReference type="SUPFAM" id="SSF57625">
    <property type="entry name" value="Invertebrate chitin-binding proteins"/>
    <property type="match status" value="1"/>
</dbReference>
<feature type="domain" description="Chitin-binding type-2" evidence="1">
    <location>
        <begin position="100"/>
        <end position="157"/>
    </location>
</feature>
<gene>
    <name evidence="2" type="ORF">QTG54_008401</name>
</gene>
<dbReference type="PROSITE" id="PS50940">
    <property type="entry name" value="CHIT_BIND_II"/>
    <property type="match status" value="1"/>
</dbReference>
<evidence type="ECO:0000313" key="2">
    <source>
        <dbReference type="EMBL" id="KAK1741149.1"/>
    </source>
</evidence>
<proteinExistence type="predicted"/>
<organism evidence="2 3">
    <name type="scientific">Skeletonema marinoi</name>
    <dbReference type="NCBI Taxonomy" id="267567"/>
    <lineage>
        <taxon>Eukaryota</taxon>
        <taxon>Sar</taxon>
        <taxon>Stramenopiles</taxon>
        <taxon>Ochrophyta</taxon>
        <taxon>Bacillariophyta</taxon>
        <taxon>Coscinodiscophyceae</taxon>
        <taxon>Thalassiosirophycidae</taxon>
        <taxon>Thalassiosirales</taxon>
        <taxon>Skeletonemataceae</taxon>
        <taxon>Skeletonema</taxon>
        <taxon>Skeletonema marinoi-dohrnii complex</taxon>
    </lineage>
</organism>
<evidence type="ECO:0000313" key="3">
    <source>
        <dbReference type="Proteomes" id="UP001224775"/>
    </source>
</evidence>
<dbReference type="InterPro" id="IPR002557">
    <property type="entry name" value="Chitin-bd_dom"/>
</dbReference>
<feature type="non-terminal residue" evidence="2">
    <location>
        <position position="1"/>
    </location>
</feature>
<dbReference type="Proteomes" id="UP001224775">
    <property type="component" value="Unassembled WGS sequence"/>
</dbReference>